<dbReference type="InParanoid" id="G4ZKG6"/>
<evidence type="ECO:0000313" key="4">
    <source>
        <dbReference type="EMBL" id="EGZ15908.1"/>
    </source>
</evidence>
<dbReference type="InterPro" id="IPR036404">
    <property type="entry name" value="Jacalin-like_lectin_dom_sf"/>
</dbReference>
<feature type="domain" description="Jacalin-type lectin" evidence="3">
    <location>
        <begin position="256"/>
        <end position="397"/>
    </location>
</feature>
<dbReference type="PROSITE" id="PS51752">
    <property type="entry name" value="JACALIN_LECTIN"/>
    <property type="match status" value="3"/>
</dbReference>
<evidence type="ECO:0000256" key="1">
    <source>
        <dbReference type="SAM" id="MobiDB-lite"/>
    </source>
</evidence>
<dbReference type="OMA" id="YITSMTA"/>
<dbReference type="CDD" id="cd09615">
    <property type="entry name" value="Jacalin_EEP"/>
    <property type="match status" value="3"/>
</dbReference>
<dbReference type="SMART" id="SM00915">
    <property type="entry name" value="Jacalin"/>
    <property type="match status" value="2"/>
</dbReference>
<feature type="signal peptide" evidence="2">
    <location>
        <begin position="1"/>
        <end position="22"/>
    </location>
</feature>
<accession>G4ZKG6</accession>
<dbReference type="InterPro" id="IPR001229">
    <property type="entry name" value="Jacalin-like_lectin_dom"/>
</dbReference>
<name>G4ZKG6_PHYSP</name>
<evidence type="ECO:0000256" key="2">
    <source>
        <dbReference type="SAM" id="SignalP"/>
    </source>
</evidence>
<feature type="compositionally biased region" description="Polar residues" evidence="1">
    <location>
        <begin position="175"/>
        <end position="215"/>
    </location>
</feature>
<feature type="compositionally biased region" description="Low complexity" evidence="1">
    <location>
        <begin position="219"/>
        <end position="230"/>
    </location>
</feature>
<reference evidence="4 5" key="1">
    <citation type="journal article" date="2006" name="Science">
        <title>Phytophthora genome sequences uncover evolutionary origins and mechanisms of pathogenesis.</title>
        <authorList>
            <person name="Tyler B.M."/>
            <person name="Tripathy S."/>
            <person name="Zhang X."/>
            <person name="Dehal P."/>
            <person name="Jiang R.H."/>
            <person name="Aerts A."/>
            <person name="Arredondo F.D."/>
            <person name="Baxter L."/>
            <person name="Bensasson D."/>
            <person name="Beynon J.L."/>
            <person name="Chapman J."/>
            <person name="Damasceno C.M."/>
            <person name="Dorrance A.E."/>
            <person name="Dou D."/>
            <person name="Dickerman A.W."/>
            <person name="Dubchak I.L."/>
            <person name="Garbelotto M."/>
            <person name="Gijzen M."/>
            <person name="Gordon S.G."/>
            <person name="Govers F."/>
            <person name="Grunwald N.J."/>
            <person name="Huang W."/>
            <person name="Ivors K.L."/>
            <person name="Jones R.W."/>
            <person name="Kamoun S."/>
            <person name="Krampis K."/>
            <person name="Lamour K.H."/>
            <person name="Lee M.K."/>
            <person name="McDonald W.H."/>
            <person name="Medina M."/>
            <person name="Meijer H.J."/>
            <person name="Nordberg E.K."/>
            <person name="Maclean D.J."/>
            <person name="Ospina-Giraldo M.D."/>
            <person name="Morris P.F."/>
            <person name="Phuntumart V."/>
            <person name="Putnam N.H."/>
            <person name="Rash S."/>
            <person name="Rose J.K."/>
            <person name="Sakihama Y."/>
            <person name="Salamov A.A."/>
            <person name="Savidor A."/>
            <person name="Scheuring C.F."/>
            <person name="Smith B.M."/>
            <person name="Sobral B.W."/>
            <person name="Terry A."/>
            <person name="Torto-Alalibo T.A."/>
            <person name="Win J."/>
            <person name="Xu Z."/>
            <person name="Zhang H."/>
            <person name="Grigoriev I.V."/>
            <person name="Rokhsar D.S."/>
            <person name="Boore J.L."/>
        </authorList>
    </citation>
    <scope>NUCLEOTIDE SEQUENCE [LARGE SCALE GENOMIC DNA]</scope>
    <source>
        <strain evidence="4 5">P6497</strain>
    </source>
</reference>
<feature type="chain" id="PRO_5003472283" description="Jacalin-type lectin domain-containing protein" evidence="2">
    <location>
        <begin position="23"/>
        <end position="1058"/>
    </location>
</feature>
<feature type="region of interest" description="Disordered" evidence="1">
    <location>
        <begin position="175"/>
        <end position="265"/>
    </location>
</feature>
<dbReference type="SUPFAM" id="SSF51101">
    <property type="entry name" value="Mannose-binding lectins"/>
    <property type="match status" value="3"/>
</dbReference>
<dbReference type="Proteomes" id="UP000002640">
    <property type="component" value="Unassembled WGS sequence"/>
</dbReference>
<gene>
    <name evidence="4" type="ORF">PHYSODRAFT_263074</name>
</gene>
<dbReference type="Gene3D" id="2.100.10.30">
    <property type="entry name" value="Jacalin-like lectin domain"/>
    <property type="match status" value="3"/>
</dbReference>
<proteinExistence type="predicted"/>
<dbReference type="EMBL" id="JH159155">
    <property type="protein sequence ID" value="EGZ15908.1"/>
    <property type="molecule type" value="Genomic_DNA"/>
</dbReference>
<sequence length="1058" mass="111103">MVAMALRAFVCVLLVAVHRVASDNAVQFSDTFGGPHGTEFSDEASVVAGETVSFITIRAGARVDGISMGVSSPTAQTFTHGGSGGTDNTLTLATGEYITSMVAHWGKKDGHTRIFYLSFGTSAGNSISGGTQTDSAGSTTAPEGYQLAGFYGQDGDEIDLLGAIWASIDATTESPATVAPTNDSSASASTSVEQNSVDQTDLSTSVEQNSVTQTDLPPASSTGSSAQSSGMDDGTLIVSESPSTTAPASASSGSATRLSQSFGGPHGTEFSDLSLATSGQTITSLTIRAGDRVDGLTLQVSAPTAQTFTHGGTGGSDNTLTLESGEYITSMEVHWGQKDGHTRIFYLSFGTSAGNMVSGGTQTDQSGSVSAPDGYQLGGFFGRDATFLVRSGRVSTPLRQALEAQPPPRLDLYGGPHGVAFSDINSIKFQQTVSSITIRSGDRVDAVTLQVTALVEVTMNHGGSGGTDATLTLGVGEYITSMEAHWGKKDDHTRVFYLNFVTNFGNSISGGTQTDDKATATAPDGFQLAGFYGRAEDEVDQLGAIWTRILATDLSLSDEETSSSLIYGTTIRNWVGPTIGESSDTACYRKSVAYNTTNICPLGYGKDGSDCVAQCPLSYPVSCSLECIPQNDDCALEVLSKIGSVVTVALNAATAGVFGEIYATYKTAKWAITCAANIITVIRGLIYYLRYRQTSAPEGDTAELLVVAYQLDVVLYDLPVAVCTCLGLPVPKNAKFADIVLKVVEGIVKQAITNGDEIVSTAENVLNLLTGTGALNTTDSTVDELQDLMDTNSSCGYELKRLTDHVVRSVNEISNATPGVNVDDIRVTVYQSSIVLNGIPAVTNYCMGELLANKTLTAAYETRDMLRTTFGVIIDQLIETGTTDMGESVAEDEYMLKVSNMGLVALSMIDPTGIAYMASQFVQPICGPTAYLGEIDDGTLYDALGLTTVDEAFEGSYGTWTKKGDGVVHLSLESVDTEDVTVVVHSGGDTYAEVKVGAGETVTWDATIPELQDKTMYIDRWRPGLLGLPGSGGGSLVLWIPRSSQGGHIDMHVRINVS</sequence>
<dbReference type="Pfam" id="PF01419">
    <property type="entry name" value="Jacalin"/>
    <property type="match status" value="3"/>
</dbReference>
<dbReference type="SMR" id="G4ZKG6"/>
<dbReference type="RefSeq" id="XP_009529657.1">
    <property type="nucleotide sequence ID" value="XM_009531362.1"/>
</dbReference>
<protein>
    <recommendedName>
        <fullName evidence="3">Jacalin-type lectin domain-containing protein</fullName>
    </recommendedName>
</protein>
<dbReference type="GeneID" id="20639460"/>
<keyword evidence="2" id="KW-0732">Signal</keyword>
<dbReference type="PANTHER" id="PTHR46506">
    <property type="entry name" value="OS05G0143600 PROTEIN"/>
    <property type="match status" value="1"/>
</dbReference>
<feature type="domain" description="Jacalin-type lectin" evidence="3">
    <location>
        <begin position="26"/>
        <end position="167"/>
    </location>
</feature>
<dbReference type="KEGG" id="psoj:PHYSODRAFT_263074"/>
<dbReference type="AlphaFoldDB" id="G4ZKG6"/>
<feature type="compositionally biased region" description="Low complexity" evidence="1">
    <location>
        <begin position="239"/>
        <end position="256"/>
    </location>
</feature>
<organism evidence="4 5">
    <name type="scientific">Phytophthora sojae (strain P6497)</name>
    <name type="common">Soybean stem and root rot agent</name>
    <name type="synonym">Phytophthora megasperma f. sp. glycines</name>
    <dbReference type="NCBI Taxonomy" id="1094619"/>
    <lineage>
        <taxon>Eukaryota</taxon>
        <taxon>Sar</taxon>
        <taxon>Stramenopiles</taxon>
        <taxon>Oomycota</taxon>
        <taxon>Peronosporomycetes</taxon>
        <taxon>Peronosporales</taxon>
        <taxon>Peronosporaceae</taxon>
        <taxon>Phytophthora</taxon>
    </lineage>
</organism>
<keyword evidence="5" id="KW-1185">Reference proteome</keyword>
<evidence type="ECO:0000313" key="5">
    <source>
        <dbReference type="Proteomes" id="UP000002640"/>
    </source>
</evidence>
<feature type="domain" description="Jacalin-type lectin" evidence="3">
    <location>
        <begin position="407"/>
        <end position="548"/>
    </location>
</feature>
<evidence type="ECO:0000259" key="3">
    <source>
        <dbReference type="PROSITE" id="PS51752"/>
    </source>
</evidence>